<organism evidence="2 3">
    <name type="scientific">Curvularia kusanoi</name>
    <name type="common">Cochliobolus kusanoi</name>
    <dbReference type="NCBI Taxonomy" id="90978"/>
    <lineage>
        <taxon>Eukaryota</taxon>
        <taxon>Fungi</taxon>
        <taxon>Dikarya</taxon>
        <taxon>Ascomycota</taxon>
        <taxon>Pezizomycotina</taxon>
        <taxon>Dothideomycetes</taxon>
        <taxon>Pleosporomycetidae</taxon>
        <taxon>Pleosporales</taxon>
        <taxon>Pleosporineae</taxon>
        <taxon>Pleosporaceae</taxon>
        <taxon>Curvularia</taxon>
    </lineage>
</organism>
<feature type="region of interest" description="Disordered" evidence="1">
    <location>
        <begin position="40"/>
        <end position="100"/>
    </location>
</feature>
<gene>
    <name evidence="2" type="ORF">E8E13_011413</name>
</gene>
<accession>A0A9P4TPG0</accession>
<name>A0A9P4TPG0_CURKU</name>
<feature type="compositionally biased region" description="Low complexity" evidence="1">
    <location>
        <begin position="883"/>
        <end position="893"/>
    </location>
</feature>
<dbReference type="EMBL" id="SWKU01000001">
    <property type="protein sequence ID" value="KAF3011125.1"/>
    <property type="molecule type" value="Genomic_DNA"/>
</dbReference>
<reference evidence="2" key="1">
    <citation type="submission" date="2019-04" db="EMBL/GenBank/DDBJ databases">
        <title>Sequencing of skin fungus with MAO and IRED activity.</title>
        <authorList>
            <person name="Marsaioli A.J."/>
            <person name="Bonatto J.M.C."/>
            <person name="Reis Junior O."/>
        </authorList>
    </citation>
    <scope>NUCLEOTIDE SEQUENCE</scope>
    <source>
        <strain evidence="2">30M1</strain>
    </source>
</reference>
<evidence type="ECO:0000256" key="1">
    <source>
        <dbReference type="SAM" id="MobiDB-lite"/>
    </source>
</evidence>
<feature type="compositionally biased region" description="Polar residues" evidence="1">
    <location>
        <begin position="418"/>
        <end position="439"/>
    </location>
</feature>
<feature type="region of interest" description="Disordered" evidence="1">
    <location>
        <begin position="838"/>
        <end position="899"/>
    </location>
</feature>
<evidence type="ECO:0000313" key="2">
    <source>
        <dbReference type="EMBL" id="KAF3011125.1"/>
    </source>
</evidence>
<feature type="region of interest" description="Disordered" evidence="1">
    <location>
        <begin position="361"/>
        <end position="439"/>
    </location>
</feature>
<feature type="compositionally biased region" description="Polar residues" evidence="1">
    <location>
        <begin position="583"/>
        <end position="594"/>
    </location>
</feature>
<dbReference type="AlphaFoldDB" id="A0A9P4TPG0"/>
<evidence type="ECO:0000313" key="3">
    <source>
        <dbReference type="Proteomes" id="UP000801428"/>
    </source>
</evidence>
<dbReference type="OrthoDB" id="194139at2759"/>
<feature type="compositionally biased region" description="Low complexity" evidence="1">
    <location>
        <begin position="40"/>
        <end position="51"/>
    </location>
</feature>
<feature type="compositionally biased region" description="Low complexity" evidence="1">
    <location>
        <begin position="632"/>
        <end position="642"/>
    </location>
</feature>
<feature type="compositionally biased region" description="Low complexity" evidence="1">
    <location>
        <begin position="74"/>
        <end position="83"/>
    </location>
</feature>
<feature type="compositionally biased region" description="Basic and acidic residues" evidence="1">
    <location>
        <begin position="58"/>
        <end position="71"/>
    </location>
</feature>
<feature type="region of interest" description="Disordered" evidence="1">
    <location>
        <begin position="1"/>
        <end position="24"/>
    </location>
</feature>
<comment type="caution">
    <text evidence="2">The sequence shown here is derived from an EMBL/GenBank/DDBJ whole genome shotgun (WGS) entry which is preliminary data.</text>
</comment>
<dbReference type="Proteomes" id="UP000801428">
    <property type="component" value="Unassembled WGS sequence"/>
</dbReference>
<protein>
    <submittedName>
        <fullName evidence="2">Uncharacterized protein</fullName>
    </submittedName>
</protein>
<keyword evidence="3" id="KW-1185">Reference proteome</keyword>
<feature type="compositionally biased region" description="Low complexity" evidence="1">
    <location>
        <begin position="134"/>
        <end position="151"/>
    </location>
</feature>
<feature type="compositionally biased region" description="Polar residues" evidence="1">
    <location>
        <begin position="616"/>
        <end position="626"/>
    </location>
</feature>
<feature type="region of interest" description="Disordered" evidence="1">
    <location>
        <begin position="114"/>
        <end position="170"/>
    </location>
</feature>
<proteinExistence type="predicted"/>
<feature type="region of interest" description="Disordered" evidence="1">
    <location>
        <begin position="607"/>
        <end position="644"/>
    </location>
</feature>
<sequence>MLARASSDAGTRLRRSKSTSVVHRSALPVIESLDPDTAQQHAIAAATKAFARSQTQRSTERKGPGSIDLRRSKSTTSRKSLTSQGSHFPPREMSVRSVPVQRSTQVVSVDRLAAAPAPQAERNSTFNSPAIGMRPLSSLRPVPSQPPVVSSEYVRPTSQPKPHGRGIPSSLTSQQIRKARSMYYASSVQTGSPIARPPAKYLITPPDIETSPSWAHAPKSYIPTRAVDPSPLAVPRVPVSVAPGETIDTARDRFLQDFQRQTVKHKPSMFLAPFKKRQDKSKDSTKLHLSAVTPAGTTADHFTNDTAAEFTVDDFMPQSDPKDRRSFSGSLKKTIRKVFRRTTNKSTTLPVQHIEASRDYFTDVPSPMTDSHAEIPSPDEGLLQRVRSRTPSLDRRTRQSASRSSSKESAHSNRSLHSEANISQTSTSRVTSWDTSASGETLTQRAIKRLTVIHESKDSVGSLVERPAPATTLKKPLPLPTFSAFKDPMHMESLTEEALTPPVDPKRVFSALMREIDASNQGAVSTHHEPRSDSDTQGDIFGSSNTMDVHLAARELHSSTSKSPDMRTTPELTMPNHRPESVATRSVQSKKTSFRTLGQAIRSTIRTVTPAGHPFSPSSEQLTTLQSDKHASSTNSSSQSKSVIELRPATLKKLHVPKKRNLSVQKDASIETSIPTAEQIEIRVAKAKARWQGPLNESVTPQFPREADRLHAMANLDQDTAARTLDAHKNQLTKPIQMPMSPSIYSRNTDGVSLPPTDSVLSLANTHEHEPVNQEGSAVILTSQSVRSYVIGTPSPNRVSSTRSSRDWKAWLSQEVSSIETASQEELKICGNYDVSSQQAEDRSHRSIRTSQVNPEDAIGVDRGSLDIPTPRAPSANPRTGAEQQESSSSGSEDCLGRAYDTFEELKNDRSPLGSLSSGEIPVSPPIVSAQQLESDLPAELFEIDAWIKVSLSQQF</sequence>
<feature type="region of interest" description="Disordered" evidence="1">
    <location>
        <begin position="556"/>
        <end position="594"/>
    </location>
</feature>